<dbReference type="RefSeq" id="WP_135498645.1">
    <property type="nucleotide sequence ID" value="NZ_SRLD01000031.1"/>
</dbReference>
<dbReference type="Gene3D" id="3.40.50.2300">
    <property type="match status" value="1"/>
</dbReference>
<dbReference type="SUPFAM" id="SSF52172">
    <property type="entry name" value="CheY-like"/>
    <property type="match status" value="1"/>
</dbReference>
<dbReference type="PANTHER" id="PTHR48111">
    <property type="entry name" value="REGULATOR OF RPOS"/>
    <property type="match status" value="1"/>
</dbReference>
<dbReference type="EMBL" id="SRLD01000031">
    <property type="protein sequence ID" value="TGE14702.1"/>
    <property type="molecule type" value="Genomic_DNA"/>
</dbReference>
<evidence type="ECO:0000256" key="4">
    <source>
        <dbReference type="ARBA" id="ARBA00023125"/>
    </source>
</evidence>
<comment type="caution">
    <text evidence="8">The sequence shown here is derived from an EMBL/GenBank/DDBJ whole genome shotgun (WGS) entry which is preliminary data.</text>
</comment>
<evidence type="ECO:0000259" key="7">
    <source>
        <dbReference type="PROSITE" id="PS50110"/>
    </source>
</evidence>
<proteinExistence type="predicted"/>
<dbReference type="InterPro" id="IPR011006">
    <property type="entry name" value="CheY-like_superfamily"/>
</dbReference>
<evidence type="ECO:0000313" key="9">
    <source>
        <dbReference type="Proteomes" id="UP000297739"/>
    </source>
</evidence>
<evidence type="ECO:0000256" key="5">
    <source>
        <dbReference type="ARBA" id="ARBA00023163"/>
    </source>
</evidence>
<dbReference type="GO" id="GO:0032993">
    <property type="term" value="C:protein-DNA complex"/>
    <property type="evidence" value="ECO:0007669"/>
    <property type="project" value="TreeGrafter"/>
</dbReference>
<keyword evidence="5" id="KW-0804">Transcription</keyword>
<dbReference type="GO" id="GO:0006355">
    <property type="term" value="P:regulation of DNA-templated transcription"/>
    <property type="evidence" value="ECO:0007669"/>
    <property type="project" value="TreeGrafter"/>
</dbReference>
<dbReference type="GO" id="GO:0005829">
    <property type="term" value="C:cytosol"/>
    <property type="evidence" value="ECO:0007669"/>
    <property type="project" value="TreeGrafter"/>
</dbReference>
<dbReference type="GO" id="GO:0000156">
    <property type="term" value="F:phosphorelay response regulator activity"/>
    <property type="evidence" value="ECO:0007669"/>
    <property type="project" value="TreeGrafter"/>
</dbReference>
<dbReference type="InterPro" id="IPR039420">
    <property type="entry name" value="WalR-like"/>
</dbReference>
<reference evidence="8 9" key="1">
    <citation type="submission" date="2019-04" db="EMBL/GenBank/DDBJ databases">
        <authorList>
            <person name="Feng G."/>
            <person name="Zhang J."/>
            <person name="Zhu H."/>
        </authorList>
    </citation>
    <scope>NUCLEOTIDE SEQUENCE [LARGE SCALE GENOMIC DNA]</scope>
    <source>
        <strain evidence="8 9">JCM 17223</strain>
    </source>
</reference>
<keyword evidence="3" id="KW-0805">Transcription regulation</keyword>
<dbReference type="OrthoDB" id="1646880at2"/>
<keyword evidence="9" id="KW-1185">Reference proteome</keyword>
<name>A0A4Z0PHK6_9BACT</name>
<accession>A0A4Z0PHK6</accession>
<dbReference type="PROSITE" id="PS50110">
    <property type="entry name" value="RESPONSE_REGULATORY"/>
    <property type="match status" value="1"/>
</dbReference>
<evidence type="ECO:0000256" key="2">
    <source>
        <dbReference type="ARBA" id="ARBA00023012"/>
    </source>
</evidence>
<evidence type="ECO:0000256" key="3">
    <source>
        <dbReference type="ARBA" id="ARBA00023015"/>
    </source>
</evidence>
<dbReference type="Proteomes" id="UP000297739">
    <property type="component" value="Unassembled WGS sequence"/>
</dbReference>
<keyword evidence="1" id="KW-0597">Phosphoprotein</keyword>
<dbReference type="SMART" id="SM00448">
    <property type="entry name" value="REC"/>
    <property type="match status" value="1"/>
</dbReference>
<protein>
    <submittedName>
        <fullName evidence="8">Response regulator transcription factor</fullName>
    </submittedName>
</protein>
<dbReference type="AlphaFoldDB" id="A0A4Z0PHK6"/>
<evidence type="ECO:0000256" key="1">
    <source>
        <dbReference type="ARBA" id="ARBA00022553"/>
    </source>
</evidence>
<dbReference type="Pfam" id="PF00072">
    <property type="entry name" value="Response_reg"/>
    <property type="match status" value="1"/>
</dbReference>
<organism evidence="8 9">
    <name type="scientific">Hymenobacter elongatus</name>
    <dbReference type="NCBI Taxonomy" id="877208"/>
    <lineage>
        <taxon>Bacteria</taxon>
        <taxon>Pseudomonadati</taxon>
        <taxon>Bacteroidota</taxon>
        <taxon>Cytophagia</taxon>
        <taxon>Cytophagales</taxon>
        <taxon>Hymenobacteraceae</taxon>
        <taxon>Hymenobacter</taxon>
    </lineage>
</organism>
<dbReference type="PANTHER" id="PTHR48111:SF1">
    <property type="entry name" value="TWO-COMPONENT RESPONSE REGULATOR ORR33"/>
    <property type="match status" value="1"/>
</dbReference>
<keyword evidence="2" id="KW-0902">Two-component regulatory system</keyword>
<dbReference type="GO" id="GO:0000976">
    <property type="term" value="F:transcription cis-regulatory region binding"/>
    <property type="evidence" value="ECO:0007669"/>
    <property type="project" value="TreeGrafter"/>
</dbReference>
<dbReference type="InterPro" id="IPR001789">
    <property type="entry name" value="Sig_transdc_resp-reg_receiver"/>
</dbReference>
<gene>
    <name evidence="8" type="ORF">E5J99_15080</name>
</gene>
<evidence type="ECO:0000313" key="8">
    <source>
        <dbReference type="EMBL" id="TGE14702.1"/>
    </source>
</evidence>
<keyword evidence="4" id="KW-0238">DNA-binding</keyword>
<evidence type="ECO:0000256" key="6">
    <source>
        <dbReference type="PROSITE-ProRule" id="PRU00169"/>
    </source>
</evidence>
<sequence length="174" mass="19144">MSTAPARLRCLIIDDNEINRLTLEHFVEMTDALELVASLPDAVQALNLLRGGTPADVLFLNSEMPHLSGLDLVRALPQPQPAVILVTTHSDFAVAAFQLAVVDYLVKPVEYGRFSQAVARALAQRPPKPAPATRPEATLVAEGSELFVKVNSKLLKLDFDEVLYRKPCRRTRCS</sequence>
<comment type="caution">
    <text evidence="6">Lacks conserved residue(s) required for the propagation of feature annotation.</text>
</comment>
<feature type="domain" description="Response regulatory" evidence="7">
    <location>
        <begin position="9"/>
        <end position="122"/>
    </location>
</feature>